<dbReference type="SUPFAM" id="SSF50729">
    <property type="entry name" value="PH domain-like"/>
    <property type="match status" value="1"/>
</dbReference>
<dbReference type="Gene3D" id="6.10.360.10">
    <property type="match status" value="1"/>
</dbReference>
<keyword evidence="2" id="KW-1003">Cell membrane</keyword>
<evidence type="ECO:0000256" key="5">
    <source>
        <dbReference type="SAM" id="MobiDB-lite"/>
    </source>
</evidence>
<feature type="compositionally biased region" description="Basic and acidic residues" evidence="5">
    <location>
        <begin position="226"/>
        <end position="258"/>
    </location>
</feature>
<dbReference type="InterPro" id="IPR008954">
    <property type="entry name" value="Moesin_tail_sf"/>
</dbReference>
<dbReference type="AlphaFoldDB" id="A0A915ERX6"/>
<reference evidence="8" key="1">
    <citation type="submission" date="2022-11" db="UniProtKB">
        <authorList>
            <consortium name="WormBaseParasite"/>
        </authorList>
    </citation>
    <scope>IDENTIFICATION</scope>
</reference>
<evidence type="ECO:0000256" key="4">
    <source>
        <dbReference type="SAM" id="Coils"/>
    </source>
</evidence>
<accession>A0A915ERX6</accession>
<dbReference type="InterPro" id="IPR011259">
    <property type="entry name" value="ERM_C_dom"/>
</dbReference>
<feature type="region of interest" description="Disordered" evidence="5">
    <location>
        <begin position="210"/>
        <end position="258"/>
    </location>
</feature>
<dbReference type="GO" id="GO:0003779">
    <property type="term" value="F:actin binding"/>
    <property type="evidence" value="ECO:0007669"/>
    <property type="project" value="InterPro"/>
</dbReference>
<dbReference type="GO" id="GO:0005886">
    <property type="term" value="C:plasma membrane"/>
    <property type="evidence" value="ECO:0007669"/>
    <property type="project" value="UniProtKB-SubCell"/>
</dbReference>
<dbReference type="Proteomes" id="UP000887574">
    <property type="component" value="Unplaced"/>
</dbReference>
<dbReference type="PANTHER" id="PTHR23281">
    <property type="entry name" value="MERLIN/MOESIN/EZRIN/RADIXIN"/>
    <property type="match status" value="1"/>
</dbReference>
<dbReference type="InterPro" id="IPR011174">
    <property type="entry name" value="ERM"/>
</dbReference>
<dbReference type="SMART" id="SM01196">
    <property type="entry name" value="FERM_C"/>
    <property type="match status" value="1"/>
</dbReference>
<dbReference type="SUPFAM" id="SSF48678">
    <property type="entry name" value="Moesin tail domain"/>
    <property type="match status" value="1"/>
</dbReference>
<evidence type="ECO:0000256" key="1">
    <source>
        <dbReference type="ARBA" id="ARBA00004202"/>
    </source>
</evidence>
<keyword evidence="3" id="KW-0472">Membrane</keyword>
<feature type="domain" description="FERM C-terminal PH-like" evidence="6">
    <location>
        <begin position="38"/>
        <end position="105"/>
    </location>
</feature>
<dbReference type="Gene3D" id="2.30.29.30">
    <property type="entry name" value="Pleckstrin-homology domain (PH domain)/Phosphotyrosine-binding domain (PTB)"/>
    <property type="match status" value="1"/>
</dbReference>
<dbReference type="Gene3D" id="1.20.5.450">
    <property type="match status" value="1"/>
</dbReference>
<keyword evidence="4" id="KW-0175">Coiled coil</keyword>
<evidence type="ECO:0000256" key="3">
    <source>
        <dbReference type="ARBA" id="ARBA00023136"/>
    </source>
</evidence>
<organism evidence="7 8">
    <name type="scientific">Ditylenchus dipsaci</name>
    <dbReference type="NCBI Taxonomy" id="166011"/>
    <lineage>
        <taxon>Eukaryota</taxon>
        <taxon>Metazoa</taxon>
        <taxon>Ecdysozoa</taxon>
        <taxon>Nematoda</taxon>
        <taxon>Chromadorea</taxon>
        <taxon>Rhabditida</taxon>
        <taxon>Tylenchina</taxon>
        <taxon>Tylenchomorpha</taxon>
        <taxon>Sphaerularioidea</taxon>
        <taxon>Anguinidae</taxon>
        <taxon>Anguininae</taxon>
        <taxon>Ditylenchus</taxon>
    </lineage>
</organism>
<dbReference type="InterPro" id="IPR018980">
    <property type="entry name" value="FERM_PH-like_C"/>
</dbReference>
<evidence type="ECO:0000313" key="8">
    <source>
        <dbReference type="WBParaSite" id="jg9145"/>
    </source>
</evidence>
<evidence type="ECO:0000256" key="2">
    <source>
        <dbReference type="ARBA" id="ARBA00022475"/>
    </source>
</evidence>
<dbReference type="WBParaSite" id="jg9145">
    <property type="protein sequence ID" value="jg9145"/>
    <property type="gene ID" value="jg9145"/>
</dbReference>
<evidence type="ECO:0000259" key="6">
    <source>
        <dbReference type="SMART" id="SM01196"/>
    </source>
</evidence>
<dbReference type="Pfam" id="PF00769">
    <property type="entry name" value="ERM_C"/>
    <property type="match status" value="1"/>
</dbReference>
<protein>
    <submittedName>
        <fullName evidence="8">FERM C-terminal PH-like domain-containing protein</fullName>
    </submittedName>
</protein>
<feature type="coiled-coil region" evidence="4">
    <location>
        <begin position="108"/>
        <end position="163"/>
    </location>
</feature>
<keyword evidence="7" id="KW-1185">Reference proteome</keyword>
<sequence>MAWWGDHRNIHREFAMMEYLKICSRLETYGVSYFEIRNTRVQNLSSVDALGLSVYERSNKVTAKPVDRGSTHFVFYASDVSVNKRILSLCMGNHELYMRRRKPLPVEMQQLKQQADEEKMQRQVEQERLIRETEARESAEKKQREYEEEMLRMKLEMDKMQHQLEQDSIITIAQASHRPVEENQAVFHAKPDQSPMSPLLYVALNPDQSAEKGAVHSKPVVSPKYTPEHKEQNSVQLNDHKPGSAGKEREQIKSAEKSKDVKNKLEILTKELEMVKETDRMEDIDKQHLENKKAGRDKYKTFRQIRSGNTKRRIDQYENM</sequence>
<dbReference type="InterPro" id="IPR011993">
    <property type="entry name" value="PH-like_dom_sf"/>
</dbReference>
<evidence type="ECO:0000313" key="7">
    <source>
        <dbReference type="Proteomes" id="UP000887574"/>
    </source>
</evidence>
<proteinExistence type="predicted"/>
<name>A0A915ERX6_9BILA</name>
<comment type="subcellular location">
    <subcellularLocation>
        <location evidence="1">Cell membrane</location>
        <topology evidence="1">Peripheral membrane protein</topology>
    </subcellularLocation>
</comment>